<dbReference type="InterPro" id="IPR029058">
    <property type="entry name" value="AB_hydrolase_fold"/>
</dbReference>
<evidence type="ECO:0000259" key="5">
    <source>
        <dbReference type="Pfam" id="PF20434"/>
    </source>
</evidence>
<dbReference type="GO" id="GO:0004806">
    <property type="term" value="F:triacylglycerol lipase activity"/>
    <property type="evidence" value="ECO:0007669"/>
    <property type="project" value="TreeGrafter"/>
</dbReference>
<evidence type="ECO:0000256" key="3">
    <source>
        <dbReference type="SAM" id="MobiDB-lite"/>
    </source>
</evidence>
<gene>
    <name evidence="6" type="ORF">PX52LOC_02895</name>
</gene>
<keyword evidence="7" id="KW-1185">Reference proteome</keyword>
<feature type="chain" id="PRO_5022728801" evidence="4">
    <location>
        <begin position="21"/>
        <end position="331"/>
    </location>
</feature>
<evidence type="ECO:0000256" key="4">
    <source>
        <dbReference type="SAM" id="SignalP"/>
    </source>
</evidence>
<dbReference type="Gene3D" id="3.40.50.1820">
    <property type="entry name" value="alpha/beta hydrolase"/>
    <property type="match status" value="1"/>
</dbReference>
<organism evidence="6 7">
    <name type="scientific">Limnoglobus roseus</name>
    <dbReference type="NCBI Taxonomy" id="2598579"/>
    <lineage>
        <taxon>Bacteria</taxon>
        <taxon>Pseudomonadati</taxon>
        <taxon>Planctomycetota</taxon>
        <taxon>Planctomycetia</taxon>
        <taxon>Gemmatales</taxon>
        <taxon>Gemmataceae</taxon>
        <taxon>Limnoglobus</taxon>
    </lineage>
</organism>
<keyword evidence="4" id="KW-0732">Signal</keyword>
<evidence type="ECO:0000313" key="7">
    <source>
        <dbReference type="Proteomes" id="UP000324974"/>
    </source>
</evidence>
<protein>
    <submittedName>
        <fullName evidence="6">Alpha/beta hydrolase</fullName>
    </submittedName>
</protein>
<reference evidence="7" key="1">
    <citation type="submission" date="2019-08" db="EMBL/GenBank/DDBJ databases">
        <title>Limnoglobus roseus gen. nov., sp. nov., a novel freshwater planctomycete with a giant genome from the family Gemmataceae.</title>
        <authorList>
            <person name="Kulichevskaya I.S."/>
            <person name="Naumoff D.G."/>
            <person name="Miroshnikov K."/>
            <person name="Ivanova A."/>
            <person name="Philippov D.A."/>
            <person name="Hakobyan A."/>
            <person name="Rijpstra I.C."/>
            <person name="Sinninghe Damste J.S."/>
            <person name="Liesack W."/>
            <person name="Dedysh S.N."/>
        </authorList>
    </citation>
    <scope>NUCLEOTIDE SEQUENCE [LARGE SCALE GENOMIC DNA]</scope>
    <source>
        <strain evidence="7">PX52</strain>
    </source>
</reference>
<dbReference type="SUPFAM" id="SSF53474">
    <property type="entry name" value="alpha/beta-Hydrolases"/>
    <property type="match status" value="1"/>
</dbReference>
<evidence type="ECO:0000256" key="2">
    <source>
        <dbReference type="ARBA" id="ARBA00022801"/>
    </source>
</evidence>
<dbReference type="OrthoDB" id="265201at2"/>
<feature type="signal peptide" evidence="4">
    <location>
        <begin position="1"/>
        <end position="20"/>
    </location>
</feature>
<dbReference type="PANTHER" id="PTHR48081:SF30">
    <property type="entry name" value="ACETYL-HYDROLASE LIPR-RELATED"/>
    <property type="match status" value="1"/>
</dbReference>
<name>A0A5C1AG44_9BACT</name>
<comment type="similarity">
    <text evidence="1">Belongs to the 'GDXG' lipolytic enzyme family.</text>
</comment>
<proteinExistence type="inferred from homology"/>
<keyword evidence="2 6" id="KW-0378">Hydrolase</keyword>
<feature type="domain" description="BD-FAE-like" evidence="5">
    <location>
        <begin position="65"/>
        <end position="281"/>
    </location>
</feature>
<accession>A0A5C1AG44</accession>
<dbReference type="InterPro" id="IPR050300">
    <property type="entry name" value="GDXG_lipolytic_enzyme"/>
</dbReference>
<evidence type="ECO:0000313" key="6">
    <source>
        <dbReference type="EMBL" id="QEL15958.1"/>
    </source>
</evidence>
<evidence type="ECO:0000256" key="1">
    <source>
        <dbReference type="ARBA" id="ARBA00010515"/>
    </source>
</evidence>
<dbReference type="AlphaFoldDB" id="A0A5C1AG44"/>
<dbReference type="EMBL" id="CP042425">
    <property type="protein sequence ID" value="QEL15958.1"/>
    <property type="molecule type" value="Genomic_DNA"/>
</dbReference>
<feature type="region of interest" description="Disordered" evidence="3">
    <location>
        <begin position="25"/>
        <end position="49"/>
    </location>
</feature>
<dbReference type="RefSeq" id="WP_149110722.1">
    <property type="nucleotide sequence ID" value="NZ_CP042425.1"/>
</dbReference>
<sequence length="331" mass="35810">MFRTFLSCVALGLGVTVALAQAEKPQAPKKAAEPEKKAPPARPTPTAADVAYGPHVRQKFDFWQAKSDKPTPLVLLIHGGGWVNGDKTGYGTGAIKPLLDAGISVVAVNYRFIAQAMEEKVEPPVKAPLHDAARALQTLRSKAKEWNLDKARVGATGGSAGACTSLWLAFHDDLADPKSSDPVARESTRLTCAAVSGAQTSLDPKQLREWMPNANYAGHAFGFAEKGRTRPEEFKLALENRDKIMPWIKEYSPIELVTKDDAPVLLTYGKPDVPVEVGQSPKDATHFAIYGVKLAEVMKAAGVEAEVSYPGAESKKYKNVNDFFIQKLTAK</sequence>
<dbReference type="InterPro" id="IPR049492">
    <property type="entry name" value="BD-FAE-like_dom"/>
</dbReference>
<dbReference type="KEGG" id="lrs:PX52LOC_02895"/>
<dbReference type="PANTHER" id="PTHR48081">
    <property type="entry name" value="AB HYDROLASE SUPERFAMILY PROTEIN C4A8.06C"/>
    <property type="match status" value="1"/>
</dbReference>
<dbReference type="Pfam" id="PF20434">
    <property type="entry name" value="BD-FAE"/>
    <property type="match status" value="1"/>
</dbReference>
<dbReference type="Proteomes" id="UP000324974">
    <property type="component" value="Chromosome"/>
</dbReference>